<name>C7QZJ3_JONDD</name>
<feature type="chain" id="PRO_5002983032" evidence="1">
    <location>
        <begin position="32"/>
        <end position="428"/>
    </location>
</feature>
<dbReference type="Gene3D" id="3.90.1720.10">
    <property type="entry name" value="endopeptidase domain like (from Nostoc punctiforme)"/>
    <property type="match status" value="1"/>
</dbReference>
<dbReference type="EMBL" id="CP001706">
    <property type="protein sequence ID" value="ACV09491.1"/>
    <property type="molecule type" value="Genomic_DNA"/>
</dbReference>
<dbReference type="SUPFAM" id="SSF54001">
    <property type="entry name" value="Cysteine proteinases"/>
    <property type="match status" value="1"/>
</dbReference>
<organism evidence="2 3">
    <name type="scientific">Jonesia denitrificans (strain ATCC 14870 / DSM 20603 / BCRC 15368 / CIP 55.134 / JCM 11481 / NBRC 15587 / NCTC 10816 / Prevot 55134)</name>
    <name type="common">Listeria denitrificans</name>
    <dbReference type="NCBI Taxonomy" id="471856"/>
    <lineage>
        <taxon>Bacteria</taxon>
        <taxon>Bacillati</taxon>
        <taxon>Actinomycetota</taxon>
        <taxon>Actinomycetes</taxon>
        <taxon>Micrococcales</taxon>
        <taxon>Jonesiaceae</taxon>
        <taxon>Jonesia</taxon>
    </lineage>
</organism>
<protein>
    <submittedName>
        <fullName evidence="2">CHAP domain containing protein</fullName>
    </submittedName>
</protein>
<reference evidence="2 3" key="1">
    <citation type="journal article" date="2009" name="Stand. Genomic Sci.">
        <title>Complete genome sequence of Jonesia denitrificans type strain (Prevot 55134).</title>
        <authorList>
            <person name="Pukall R."/>
            <person name="Gehrich-Schroter G."/>
            <person name="Lapidus A."/>
            <person name="Nolan M."/>
            <person name="Glavina Del Rio T."/>
            <person name="Lucas S."/>
            <person name="Chen F."/>
            <person name="Tice H."/>
            <person name="Pitluck S."/>
            <person name="Cheng J.F."/>
            <person name="Copeland A."/>
            <person name="Saunders E."/>
            <person name="Brettin T."/>
            <person name="Detter J.C."/>
            <person name="Bruce D."/>
            <person name="Goodwin L."/>
            <person name="Pati A."/>
            <person name="Ivanova N."/>
            <person name="Mavromatis K."/>
            <person name="Ovchinnikova G."/>
            <person name="Chen A."/>
            <person name="Palaniappan K."/>
            <person name="Land M."/>
            <person name="Hauser L."/>
            <person name="Chang Y.J."/>
            <person name="Jeffries C.D."/>
            <person name="Chain P."/>
            <person name="Goker M."/>
            <person name="Bristow J."/>
            <person name="Eisen J.A."/>
            <person name="Markowitz V."/>
            <person name="Hugenholtz P."/>
            <person name="Kyrpides N.C."/>
            <person name="Klenk H.P."/>
            <person name="Han C."/>
        </authorList>
    </citation>
    <scope>NUCLEOTIDE SEQUENCE [LARGE SCALE GENOMIC DNA]</scope>
    <source>
        <strain evidence="3">ATCC 14870 / DSM 20603 / BCRC 15368 / CIP 55.134 / JCM 11481 / NBRC 15587 / NCTC 10816 / Prevot 55134</strain>
    </source>
</reference>
<dbReference type="AlphaFoldDB" id="C7QZJ3"/>
<dbReference type="KEGG" id="jde:Jden_1848"/>
<dbReference type="eggNOG" id="COG5479">
    <property type="taxonomic scope" value="Bacteria"/>
</dbReference>
<accession>C7QZJ3</accession>
<evidence type="ECO:0000313" key="3">
    <source>
        <dbReference type="Proteomes" id="UP000000628"/>
    </source>
</evidence>
<dbReference type="InterPro" id="IPR013207">
    <property type="entry name" value="LGFP"/>
</dbReference>
<dbReference type="Pfam" id="PF08310">
    <property type="entry name" value="LGFP"/>
    <property type="match status" value="1"/>
</dbReference>
<gene>
    <name evidence="2" type="ordered locus">Jden_1848</name>
</gene>
<dbReference type="InterPro" id="IPR038765">
    <property type="entry name" value="Papain-like_cys_pep_sf"/>
</dbReference>
<keyword evidence="3" id="KW-1185">Reference proteome</keyword>
<evidence type="ECO:0000256" key="1">
    <source>
        <dbReference type="SAM" id="SignalP"/>
    </source>
</evidence>
<dbReference type="RefSeq" id="WP_015772119.1">
    <property type="nucleotide sequence ID" value="NC_013174.1"/>
</dbReference>
<dbReference type="HOGENOM" id="CLU_643698_0_0_11"/>
<proteinExistence type="predicted"/>
<evidence type="ECO:0000313" key="2">
    <source>
        <dbReference type="EMBL" id="ACV09491.1"/>
    </source>
</evidence>
<feature type="signal peptide" evidence="1">
    <location>
        <begin position="1"/>
        <end position="31"/>
    </location>
</feature>
<dbReference type="OrthoDB" id="5140323at2"/>
<dbReference type="STRING" id="471856.Jden_1848"/>
<dbReference type="Proteomes" id="UP000000628">
    <property type="component" value="Chromosome"/>
</dbReference>
<sequence length="428" mass="45243">MTHTRWWTSLTMTFALALTSAGAAAPSYANAGTVSLPAVTATHTHSTSVQSTLATAAKAAVTVKHTTGAVRTGESIRLVAQARAQGGSVVPKGLLRVQFKPTGGSWKSVIVSRTNTAGKYAVDWRPDRSGHVRVAVRPASGGNYIISPAITVSVSTANRNLTQRQNILKHNIGTKKGSLGRLSASQRRAANVKNLKSVAYQRYSKAMIVRNTVGGASSAYVIRGKILSAYLNAGGPKGRYGVPLMDAQCGLLDNGCVQQFSRGTIYSSSTSKNATGVTATGKPGEVAAAATSQVGYTKKWSGSASVQHTKFNNWAGYTTHWCGHFVSWSAAASGNPHVTPVRKNFNTLHQHLLNKYAKKRTPKVGALAFIDTMGAGRATHMGIVTAVGGGKVTVIEGNTVGNLPKNTRGVLKRNRTPSSILYYVYPNY</sequence>
<keyword evidence="1" id="KW-0732">Signal</keyword>